<organism evidence="1">
    <name type="scientific">uncultured Caudovirales phage</name>
    <dbReference type="NCBI Taxonomy" id="2100421"/>
    <lineage>
        <taxon>Viruses</taxon>
        <taxon>Duplodnaviria</taxon>
        <taxon>Heunggongvirae</taxon>
        <taxon>Uroviricota</taxon>
        <taxon>Caudoviricetes</taxon>
        <taxon>Peduoviridae</taxon>
        <taxon>Maltschvirus</taxon>
        <taxon>Maltschvirus maltsch</taxon>
    </lineage>
</organism>
<proteinExistence type="predicted"/>
<accession>A0A6J7WN24</accession>
<reference evidence="1" key="1">
    <citation type="submission" date="2020-05" db="EMBL/GenBank/DDBJ databases">
        <authorList>
            <person name="Chiriac C."/>
            <person name="Salcher M."/>
            <person name="Ghai R."/>
            <person name="Kavagutti S V."/>
        </authorList>
    </citation>
    <scope>NUCLEOTIDE SEQUENCE</scope>
</reference>
<dbReference type="EMBL" id="LR798254">
    <property type="protein sequence ID" value="CAB5218045.1"/>
    <property type="molecule type" value="Genomic_DNA"/>
</dbReference>
<name>A0A6J7WN24_9CAUD</name>
<gene>
    <name evidence="1" type="ORF">UFOVP202_38</name>
</gene>
<sequence length="53" mass="5828">MSKLTPASFELTQSDFDAYPGMSMEAIQDLYYQDAIANEAMAAAEGRWEDSGC</sequence>
<evidence type="ECO:0000313" key="1">
    <source>
        <dbReference type="EMBL" id="CAB5218045.1"/>
    </source>
</evidence>
<protein>
    <submittedName>
        <fullName evidence="1">Uncharacterized protein</fullName>
    </submittedName>
</protein>